<evidence type="ECO:0000313" key="4">
    <source>
        <dbReference type="Proteomes" id="UP001485459"/>
    </source>
</evidence>
<dbReference type="InterPro" id="IPR036249">
    <property type="entry name" value="Thioredoxin-like_sf"/>
</dbReference>
<dbReference type="InterPro" id="IPR013766">
    <property type="entry name" value="Thioredoxin_domain"/>
</dbReference>
<dbReference type="CDD" id="cd02966">
    <property type="entry name" value="TlpA_like_family"/>
    <property type="match status" value="1"/>
</dbReference>
<keyword evidence="1" id="KW-0732">Signal</keyword>
<dbReference type="PANTHER" id="PTHR42852:SF13">
    <property type="entry name" value="PROTEIN DIPZ"/>
    <property type="match status" value="1"/>
</dbReference>
<evidence type="ECO:0000259" key="2">
    <source>
        <dbReference type="PROSITE" id="PS51352"/>
    </source>
</evidence>
<evidence type="ECO:0000256" key="1">
    <source>
        <dbReference type="SAM" id="SignalP"/>
    </source>
</evidence>
<dbReference type="InterPro" id="IPR000866">
    <property type="entry name" value="AhpC/TSA"/>
</dbReference>
<dbReference type="Pfam" id="PF00578">
    <property type="entry name" value="AhpC-TSA"/>
    <property type="match status" value="1"/>
</dbReference>
<proteinExistence type="predicted"/>
<keyword evidence="4" id="KW-1185">Reference proteome</keyword>
<accession>A0ABZ2YR58</accession>
<dbReference type="Proteomes" id="UP001485459">
    <property type="component" value="Chromosome"/>
</dbReference>
<reference evidence="4" key="1">
    <citation type="submission" date="2024-03" db="EMBL/GenBank/DDBJ databases">
        <title>Chitinophaga horti sp. nov., isolated from garden soil.</title>
        <authorList>
            <person name="Lee D.S."/>
            <person name="Han D.M."/>
            <person name="Baek J.H."/>
            <person name="Choi D.G."/>
            <person name="Jeon J.H."/>
            <person name="Jeon C.O."/>
        </authorList>
    </citation>
    <scope>NUCLEOTIDE SEQUENCE [LARGE SCALE GENOMIC DNA]</scope>
    <source>
        <strain evidence="4">GPA1</strain>
    </source>
</reference>
<evidence type="ECO:0000313" key="3">
    <source>
        <dbReference type="EMBL" id="WZN42279.1"/>
    </source>
</evidence>
<dbReference type="SUPFAM" id="SSF52833">
    <property type="entry name" value="Thioredoxin-like"/>
    <property type="match status" value="1"/>
</dbReference>
<dbReference type="EMBL" id="CP149822">
    <property type="protein sequence ID" value="WZN42279.1"/>
    <property type="molecule type" value="Genomic_DNA"/>
</dbReference>
<dbReference type="PANTHER" id="PTHR42852">
    <property type="entry name" value="THIOL:DISULFIDE INTERCHANGE PROTEIN DSBE"/>
    <property type="match status" value="1"/>
</dbReference>
<dbReference type="InterPro" id="IPR050553">
    <property type="entry name" value="Thioredoxin_ResA/DsbE_sf"/>
</dbReference>
<dbReference type="PROSITE" id="PS51352">
    <property type="entry name" value="THIOREDOXIN_2"/>
    <property type="match status" value="1"/>
</dbReference>
<gene>
    <name evidence="3" type="ORF">WJU16_04425</name>
</gene>
<dbReference type="RefSeq" id="WP_341837113.1">
    <property type="nucleotide sequence ID" value="NZ_CP149822.1"/>
</dbReference>
<feature type="chain" id="PRO_5046803187" evidence="1">
    <location>
        <begin position="17"/>
        <end position="431"/>
    </location>
</feature>
<organism evidence="3 4">
    <name type="scientific">Chitinophaga pollutisoli</name>
    <dbReference type="NCBI Taxonomy" id="3133966"/>
    <lineage>
        <taxon>Bacteria</taxon>
        <taxon>Pseudomonadati</taxon>
        <taxon>Bacteroidota</taxon>
        <taxon>Chitinophagia</taxon>
        <taxon>Chitinophagales</taxon>
        <taxon>Chitinophagaceae</taxon>
        <taxon>Chitinophaga</taxon>
    </lineage>
</organism>
<dbReference type="Gene3D" id="3.40.30.10">
    <property type="entry name" value="Glutaredoxin"/>
    <property type="match status" value="1"/>
</dbReference>
<sequence>MKKLIVLLLLSSTAFAQQQTERKLTLEDFNLIADIGEQEKYYNEMIRQSLPGKMKPETDNECRSQLAIGWLTKGNIGRYEYYMRTNPRFSVIRLVDLTYTLEYLVDENKHIKVVEQASRELLEKLEKGELSDGVSRTQVLLEVNALANAKLGNMDLAMRNIAKSGEQTDNAREMKYFKDSKSKYLTRYCLILSAAGENKGALDTLTKALRNADSNPKMVSVYKDIYKKVHGNTNGVDELVKSLQDEAYQKYYQEVEKTYIAGEMKTIKGVFPSPDGGGEQLTLFDADKPVKDIVLTNLAEREVKFADHAGKILVLDFWSTGCTPCVAAFSGFERVVADYKNEPFNLYVVNLFEDLPTVKVFVARRGITLDVLRDEPNTAFNINGTPTKIIYDPMGNIRFYAVGYAGSTDREYYKLKAMVEIVKARNGVAKN</sequence>
<name>A0ABZ2YR58_9BACT</name>
<feature type="signal peptide" evidence="1">
    <location>
        <begin position="1"/>
        <end position="16"/>
    </location>
</feature>
<feature type="domain" description="Thioredoxin" evidence="2">
    <location>
        <begin position="284"/>
        <end position="423"/>
    </location>
</feature>
<protein>
    <submittedName>
        <fullName evidence="3">TlpA disulfide reductase family protein</fullName>
    </submittedName>
</protein>